<accession>A0ACB9NV98</accession>
<sequence length="195" mass="20615">MRGRLAADCAAVAARGWKANGLLHSSSAATFLGSNLPDVWTVATASSRFTASANCGLAQQRPAKILDGNSMARKIRSGIACELDDEEEPVKDVDGFHPMNTGNLVMRGGSHSSSLVRRGVVSKHHATGSTVRAFTKNPYQITRQGIVVADVGIPNIVCGCWLRPGAVSVGKVTISPLLSNTLDSAKRAIEDPRKH</sequence>
<reference evidence="2" key="1">
    <citation type="journal article" date="2023" name="Front. Plant Sci.">
        <title>Chromosomal-level genome assembly of Melastoma candidum provides insights into trichome evolution.</title>
        <authorList>
            <person name="Zhong Y."/>
            <person name="Wu W."/>
            <person name="Sun C."/>
            <person name="Zou P."/>
            <person name="Liu Y."/>
            <person name="Dai S."/>
            <person name="Zhou R."/>
        </authorList>
    </citation>
    <scope>NUCLEOTIDE SEQUENCE [LARGE SCALE GENOMIC DNA]</scope>
</reference>
<gene>
    <name evidence="1" type="ORF">MLD38_025423</name>
</gene>
<dbReference type="EMBL" id="CM042886">
    <property type="protein sequence ID" value="KAI4340604.1"/>
    <property type="molecule type" value="Genomic_DNA"/>
</dbReference>
<comment type="caution">
    <text evidence="1">The sequence shown here is derived from an EMBL/GenBank/DDBJ whole genome shotgun (WGS) entry which is preliminary data.</text>
</comment>
<organism evidence="1 2">
    <name type="scientific">Melastoma candidum</name>
    <dbReference type="NCBI Taxonomy" id="119954"/>
    <lineage>
        <taxon>Eukaryota</taxon>
        <taxon>Viridiplantae</taxon>
        <taxon>Streptophyta</taxon>
        <taxon>Embryophyta</taxon>
        <taxon>Tracheophyta</taxon>
        <taxon>Spermatophyta</taxon>
        <taxon>Magnoliopsida</taxon>
        <taxon>eudicotyledons</taxon>
        <taxon>Gunneridae</taxon>
        <taxon>Pentapetalae</taxon>
        <taxon>rosids</taxon>
        <taxon>malvids</taxon>
        <taxon>Myrtales</taxon>
        <taxon>Melastomataceae</taxon>
        <taxon>Melastomatoideae</taxon>
        <taxon>Melastomateae</taxon>
        <taxon>Melastoma</taxon>
    </lineage>
</organism>
<evidence type="ECO:0000313" key="1">
    <source>
        <dbReference type="EMBL" id="KAI4340604.1"/>
    </source>
</evidence>
<dbReference type="Proteomes" id="UP001057402">
    <property type="component" value="Chromosome 7"/>
</dbReference>
<name>A0ACB9NV98_9MYRT</name>
<proteinExistence type="predicted"/>
<evidence type="ECO:0000313" key="2">
    <source>
        <dbReference type="Proteomes" id="UP001057402"/>
    </source>
</evidence>
<protein>
    <submittedName>
        <fullName evidence="1">Uncharacterized protein</fullName>
    </submittedName>
</protein>
<keyword evidence="2" id="KW-1185">Reference proteome</keyword>